<feature type="compositionally biased region" description="Polar residues" evidence="1">
    <location>
        <begin position="62"/>
        <end position="72"/>
    </location>
</feature>
<dbReference type="AlphaFoldDB" id="A0A8T0IF78"/>
<protein>
    <submittedName>
        <fullName evidence="2">Uncharacterized protein</fullName>
    </submittedName>
</protein>
<feature type="region of interest" description="Disordered" evidence="1">
    <location>
        <begin position="18"/>
        <end position="44"/>
    </location>
</feature>
<sequence>MATSEITRLRETYATAAAANNSTSTSHDLAAAPPPPPPAATLVAPLSPSTHAAVNNTTCAQLNPDNFATSPQPQLPQKPASTARASYAIPAGPKSHMHRVSLALIPRS</sequence>
<keyword evidence="3" id="KW-1185">Reference proteome</keyword>
<reference evidence="2" key="1">
    <citation type="submission" date="2020-06" db="EMBL/GenBank/DDBJ databases">
        <title>WGS assembly of Ceratodon purpureus strain R40.</title>
        <authorList>
            <person name="Carey S.B."/>
            <person name="Jenkins J."/>
            <person name="Shu S."/>
            <person name="Lovell J.T."/>
            <person name="Sreedasyam A."/>
            <person name="Maumus F."/>
            <person name="Tiley G.P."/>
            <person name="Fernandez-Pozo N."/>
            <person name="Barry K."/>
            <person name="Chen C."/>
            <person name="Wang M."/>
            <person name="Lipzen A."/>
            <person name="Daum C."/>
            <person name="Saski C.A."/>
            <person name="Payton A.C."/>
            <person name="Mcbreen J.C."/>
            <person name="Conrad R.E."/>
            <person name="Kollar L.M."/>
            <person name="Olsson S."/>
            <person name="Huttunen S."/>
            <person name="Landis J.B."/>
            <person name="Wickett N.J."/>
            <person name="Johnson M.G."/>
            <person name="Rensing S.A."/>
            <person name="Grimwood J."/>
            <person name="Schmutz J."/>
            <person name="Mcdaniel S.F."/>
        </authorList>
    </citation>
    <scope>NUCLEOTIDE SEQUENCE</scope>
    <source>
        <strain evidence="2">R40</strain>
    </source>
</reference>
<organism evidence="2 3">
    <name type="scientific">Ceratodon purpureus</name>
    <name type="common">Fire moss</name>
    <name type="synonym">Dicranum purpureum</name>
    <dbReference type="NCBI Taxonomy" id="3225"/>
    <lineage>
        <taxon>Eukaryota</taxon>
        <taxon>Viridiplantae</taxon>
        <taxon>Streptophyta</taxon>
        <taxon>Embryophyta</taxon>
        <taxon>Bryophyta</taxon>
        <taxon>Bryophytina</taxon>
        <taxon>Bryopsida</taxon>
        <taxon>Dicranidae</taxon>
        <taxon>Pseudoditrichales</taxon>
        <taxon>Ditrichaceae</taxon>
        <taxon>Ceratodon</taxon>
    </lineage>
</organism>
<dbReference type="EMBL" id="CM026424">
    <property type="protein sequence ID" value="KAG0581559.1"/>
    <property type="molecule type" value="Genomic_DNA"/>
</dbReference>
<comment type="caution">
    <text evidence="2">The sequence shown here is derived from an EMBL/GenBank/DDBJ whole genome shotgun (WGS) entry which is preliminary data.</text>
</comment>
<proteinExistence type="predicted"/>
<feature type="region of interest" description="Disordered" evidence="1">
    <location>
        <begin position="62"/>
        <end position="96"/>
    </location>
</feature>
<feature type="compositionally biased region" description="Low complexity" evidence="1">
    <location>
        <begin position="18"/>
        <end position="31"/>
    </location>
</feature>
<gene>
    <name evidence="2" type="ORF">KC19_4G261400</name>
</gene>
<evidence type="ECO:0000256" key="1">
    <source>
        <dbReference type="SAM" id="MobiDB-lite"/>
    </source>
</evidence>
<evidence type="ECO:0000313" key="2">
    <source>
        <dbReference type="EMBL" id="KAG0581559.1"/>
    </source>
</evidence>
<name>A0A8T0IF78_CERPU</name>
<accession>A0A8T0IF78</accession>
<dbReference type="Proteomes" id="UP000822688">
    <property type="component" value="Chromosome 4"/>
</dbReference>
<evidence type="ECO:0000313" key="3">
    <source>
        <dbReference type="Proteomes" id="UP000822688"/>
    </source>
</evidence>